<keyword evidence="1" id="KW-0677">Repeat</keyword>
<dbReference type="AlphaFoldDB" id="A1ZZ79"/>
<dbReference type="PROSITE" id="PS50005">
    <property type="entry name" value="TPR"/>
    <property type="match status" value="3"/>
</dbReference>
<dbReference type="SUPFAM" id="SSF48452">
    <property type="entry name" value="TPR-like"/>
    <property type="match status" value="1"/>
</dbReference>
<accession>A1ZZ79</accession>
<dbReference type="Proteomes" id="UP000004095">
    <property type="component" value="Unassembled WGS sequence"/>
</dbReference>
<feature type="repeat" description="TPR" evidence="3">
    <location>
        <begin position="75"/>
        <end position="108"/>
    </location>
</feature>
<protein>
    <submittedName>
        <fullName evidence="4">TPR repeat</fullName>
    </submittedName>
</protein>
<dbReference type="Pfam" id="PF13414">
    <property type="entry name" value="TPR_11"/>
    <property type="match status" value="1"/>
</dbReference>
<dbReference type="InterPro" id="IPR019734">
    <property type="entry name" value="TPR_rpt"/>
</dbReference>
<gene>
    <name evidence="4" type="ORF">M23134_05964</name>
</gene>
<sequence>MSGRKGADAYFKSGNIKAYQGDYKGAVKDFGRALKVNPMHAKAYLGRSNVKYNLKNYRGAIEDCNTAIQLNPDLIDAYFNLGISYYELKKYKEAVSKLSTSIRRKPNDPEAYYIRGKAKMYLGDTLGACNDWQYAASMSYIRAAKIQKKYCTGFSKNSAMEEEAPAQVREIRDNR</sequence>
<evidence type="ECO:0000256" key="2">
    <source>
        <dbReference type="ARBA" id="ARBA00022803"/>
    </source>
</evidence>
<dbReference type="SMART" id="SM00028">
    <property type="entry name" value="TPR"/>
    <property type="match status" value="4"/>
</dbReference>
<dbReference type="PROSITE" id="PS50293">
    <property type="entry name" value="TPR_REGION"/>
    <property type="match status" value="2"/>
</dbReference>
<name>A1ZZ79_MICM2</name>
<dbReference type="EMBL" id="AAWS01000073">
    <property type="protein sequence ID" value="EAY24338.1"/>
    <property type="molecule type" value="Genomic_DNA"/>
</dbReference>
<dbReference type="InterPro" id="IPR011990">
    <property type="entry name" value="TPR-like_helical_dom_sf"/>
</dbReference>
<evidence type="ECO:0000313" key="5">
    <source>
        <dbReference type="Proteomes" id="UP000004095"/>
    </source>
</evidence>
<dbReference type="Gene3D" id="1.25.40.10">
    <property type="entry name" value="Tetratricopeptide repeat domain"/>
    <property type="match status" value="2"/>
</dbReference>
<organism evidence="4 5">
    <name type="scientific">Microscilla marina ATCC 23134</name>
    <dbReference type="NCBI Taxonomy" id="313606"/>
    <lineage>
        <taxon>Bacteria</taxon>
        <taxon>Pseudomonadati</taxon>
        <taxon>Bacteroidota</taxon>
        <taxon>Cytophagia</taxon>
        <taxon>Cytophagales</taxon>
        <taxon>Microscillaceae</taxon>
        <taxon>Microscilla</taxon>
    </lineage>
</organism>
<dbReference type="GO" id="GO:0009279">
    <property type="term" value="C:cell outer membrane"/>
    <property type="evidence" value="ECO:0007669"/>
    <property type="project" value="TreeGrafter"/>
</dbReference>
<dbReference type="InterPro" id="IPR050498">
    <property type="entry name" value="Ycf3"/>
</dbReference>
<dbReference type="InterPro" id="IPR013105">
    <property type="entry name" value="TPR_2"/>
</dbReference>
<evidence type="ECO:0000256" key="3">
    <source>
        <dbReference type="PROSITE-ProRule" id="PRU00339"/>
    </source>
</evidence>
<feature type="repeat" description="TPR" evidence="3">
    <location>
        <begin position="41"/>
        <end position="74"/>
    </location>
</feature>
<keyword evidence="2 3" id="KW-0802">TPR repeat</keyword>
<comment type="caution">
    <text evidence="4">The sequence shown here is derived from an EMBL/GenBank/DDBJ whole genome shotgun (WGS) entry which is preliminary data.</text>
</comment>
<dbReference type="PANTHER" id="PTHR44858">
    <property type="entry name" value="TETRATRICOPEPTIDE REPEAT PROTEIN 6"/>
    <property type="match status" value="1"/>
</dbReference>
<evidence type="ECO:0000256" key="1">
    <source>
        <dbReference type="ARBA" id="ARBA00022737"/>
    </source>
</evidence>
<dbReference type="Pfam" id="PF07719">
    <property type="entry name" value="TPR_2"/>
    <property type="match status" value="1"/>
</dbReference>
<keyword evidence="5" id="KW-1185">Reference proteome</keyword>
<proteinExistence type="predicted"/>
<dbReference type="PANTHER" id="PTHR44858:SF1">
    <property type="entry name" value="UDP-N-ACETYLGLUCOSAMINE--PEPTIDE N-ACETYLGLUCOSAMINYLTRANSFERASE SPINDLY-RELATED"/>
    <property type="match status" value="1"/>
</dbReference>
<reference evidence="4 5" key="1">
    <citation type="submission" date="2007-01" db="EMBL/GenBank/DDBJ databases">
        <authorList>
            <person name="Haygood M."/>
            <person name="Podell S."/>
            <person name="Anderson C."/>
            <person name="Hopkinson B."/>
            <person name="Roe K."/>
            <person name="Barbeau K."/>
            <person name="Gaasterland T."/>
            <person name="Ferriera S."/>
            <person name="Johnson J."/>
            <person name="Kravitz S."/>
            <person name="Beeson K."/>
            <person name="Sutton G."/>
            <person name="Rogers Y.-H."/>
            <person name="Friedman R."/>
            <person name="Frazier M."/>
            <person name="Venter J.C."/>
        </authorList>
    </citation>
    <scope>NUCLEOTIDE SEQUENCE [LARGE SCALE GENOMIC DNA]</scope>
    <source>
        <strain evidence="4 5">ATCC 23134</strain>
    </source>
</reference>
<dbReference type="GO" id="GO:0046813">
    <property type="term" value="P:receptor-mediated virion attachment to host cell"/>
    <property type="evidence" value="ECO:0007669"/>
    <property type="project" value="TreeGrafter"/>
</dbReference>
<dbReference type="eggNOG" id="COG0457">
    <property type="taxonomic scope" value="Bacteria"/>
</dbReference>
<evidence type="ECO:0000313" key="4">
    <source>
        <dbReference type="EMBL" id="EAY24338.1"/>
    </source>
</evidence>
<feature type="repeat" description="TPR" evidence="3">
    <location>
        <begin position="7"/>
        <end position="40"/>
    </location>
</feature>